<evidence type="ECO:0000313" key="6">
    <source>
        <dbReference type="EMBL" id="RXR06321.1"/>
    </source>
</evidence>
<dbReference type="InterPro" id="IPR019826">
    <property type="entry name" value="Carboxylesterase_B_AS"/>
</dbReference>
<dbReference type="Pfam" id="PF00135">
    <property type="entry name" value="COesterase"/>
    <property type="match status" value="1"/>
</dbReference>
<evidence type="ECO:0000256" key="1">
    <source>
        <dbReference type="ARBA" id="ARBA00005964"/>
    </source>
</evidence>
<reference evidence="6 7" key="1">
    <citation type="submission" date="2019-01" db="EMBL/GenBank/DDBJ databases">
        <title>Pseudoxanthomonas composti sp. nov., isolated from compost.</title>
        <authorList>
            <person name="Yang G."/>
        </authorList>
    </citation>
    <scope>NUCLEOTIDE SEQUENCE [LARGE SCALE GENOMIC DNA]</scope>
    <source>
        <strain evidence="6 7">GSS15</strain>
    </source>
</reference>
<name>A0A4Q1JVN6_9GAMM</name>
<comment type="caution">
    <text evidence="6">The sequence shown here is derived from an EMBL/GenBank/DDBJ whole genome shotgun (WGS) entry which is preliminary data.</text>
</comment>
<dbReference type="PROSITE" id="PS51318">
    <property type="entry name" value="TAT"/>
    <property type="match status" value="1"/>
</dbReference>
<evidence type="ECO:0000256" key="4">
    <source>
        <dbReference type="SAM" id="MobiDB-lite"/>
    </source>
</evidence>
<gene>
    <name evidence="6" type="ORF">EPA99_06585</name>
</gene>
<dbReference type="PANTHER" id="PTHR11559">
    <property type="entry name" value="CARBOXYLESTERASE"/>
    <property type="match status" value="1"/>
</dbReference>
<dbReference type="Gene3D" id="3.40.50.1820">
    <property type="entry name" value="alpha/beta hydrolase"/>
    <property type="match status" value="1"/>
</dbReference>
<dbReference type="InterPro" id="IPR006311">
    <property type="entry name" value="TAT_signal"/>
</dbReference>
<evidence type="ECO:0000256" key="2">
    <source>
        <dbReference type="ARBA" id="ARBA00022801"/>
    </source>
</evidence>
<dbReference type="PROSITE" id="PS00122">
    <property type="entry name" value="CARBOXYLESTERASE_B_1"/>
    <property type="match status" value="1"/>
</dbReference>
<evidence type="ECO:0000313" key="7">
    <source>
        <dbReference type="Proteomes" id="UP000289784"/>
    </source>
</evidence>
<keyword evidence="7" id="KW-1185">Reference proteome</keyword>
<dbReference type="OrthoDB" id="9775851at2"/>
<dbReference type="AlphaFoldDB" id="A0A4Q1JVN6"/>
<keyword evidence="2 3" id="KW-0378">Hydrolase</keyword>
<feature type="region of interest" description="Disordered" evidence="4">
    <location>
        <begin position="518"/>
        <end position="546"/>
    </location>
</feature>
<dbReference type="InterPro" id="IPR050309">
    <property type="entry name" value="Type-B_Carboxylest/Lipase"/>
</dbReference>
<protein>
    <recommendedName>
        <fullName evidence="3">Carboxylic ester hydrolase</fullName>
        <ecNumber evidence="3">3.1.1.-</ecNumber>
    </recommendedName>
</protein>
<organism evidence="6 7">
    <name type="scientific">Pseudoxanthomonas composti</name>
    <dbReference type="NCBI Taxonomy" id="2137479"/>
    <lineage>
        <taxon>Bacteria</taxon>
        <taxon>Pseudomonadati</taxon>
        <taxon>Pseudomonadota</taxon>
        <taxon>Gammaproteobacteria</taxon>
        <taxon>Lysobacterales</taxon>
        <taxon>Lysobacteraceae</taxon>
        <taxon>Pseudoxanthomonas</taxon>
    </lineage>
</organism>
<dbReference type="GO" id="GO:0016787">
    <property type="term" value="F:hydrolase activity"/>
    <property type="evidence" value="ECO:0007669"/>
    <property type="project" value="UniProtKB-KW"/>
</dbReference>
<dbReference type="SUPFAM" id="SSF53474">
    <property type="entry name" value="alpha/beta-Hydrolases"/>
    <property type="match status" value="1"/>
</dbReference>
<dbReference type="EC" id="3.1.1.-" evidence="3"/>
<dbReference type="InterPro" id="IPR002018">
    <property type="entry name" value="CarbesteraseB"/>
</dbReference>
<comment type="similarity">
    <text evidence="1 3">Belongs to the type-B carboxylesterase/lipase family.</text>
</comment>
<dbReference type="InterPro" id="IPR029058">
    <property type="entry name" value="AB_hydrolase_fold"/>
</dbReference>
<evidence type="ECO:0000256" key="3">
    <source>
        <dbReference type="RuleBase" id="RU361235"/>
    </source>
</evidence>
<proteinExistence type="inferred from homology"/>
<feature type="domain" description="Carboxylesterase type B" evidence="5">
    <location>
        <begin position="49"/>
        <end position="521"/>
    </location>
</feature>
<feature type="compositionally biased region" description="Basic and acidic residues" evidence="4">
    <location>
        <begin position="518"/>
        <end position="534"/>
    </location>
</feature>
<evidence type="ECO:0000259" key="5">
    <source>
        <dbReference type="Pfam" id="PF00135"/>
    </source>
</evidence>
<sequence>MTQPMSPENDAAGHALPHGVLSRRRLLQCAGLGLLAAGAPRVARAAAEAPIVQLRSGRVRGVRDGASFVFKGIPYGADTATSRFAPPQREPAWRGIREATQSGLACPQLNASEPTGEDCLSLNVWTPGLGDRAKRPILVYIHGGAFSTGSGSDPLYDGRRLSRRGDVVVVTVNHRLNAFGYLFLAQLGDAGLAQSGNAGQLDLIAALHWVREHAEAFGGDAGNVTVFGQSGGGAKIATLMAMPAARGLFHRAWTMSGQQVTAAGPRAATQRAQRYLEALGVGPDQLARVKQLPSAALVGALRVRDPSRVEDTALYLGPVLDGQALPRHPFWPDAPPQGAQIPMVVGNTRDETRAFLGNDARHFTLDWDALPALLERQQFVDLPTKGVIDEYRRLYPRYTPSEVFFAATTAGRSWRGAVETLEARARQGAPTWAYQLDWYDRDGPHASRRAFHTLDIPLVFDNVGQPGAATGDGPGARAMAAAMADALLAFARHGDPRHPGLADWSPYTLERRQTMVFDDASRLEDDPRGGERRLYAQAPFLQRGTQ</sequence>
<dbReference type="EMBL" id="SAWZ01000003">
    <property type="protein sequence ID" value="RXR06321.1"/>
    <property type="molecule type" value="Genomic_DNA"/>
</dbReference>
<dbReference type="Proteomes" id="UP000289784">
    <property type="component" value="Unassembled WGS sequence"/>
</dbReference>
<accession>A0A4Q1JVN6</accession>